<accession>A0ABZ0CUH8</accession>
<dbReference type="InterPro" id="IPR025336">
    <property type="entry name" value="SCO4226-like"/>
</dbReference>
<sequence length="90" mass="10143">MKRYLIERHIPAVDRMNAKELKDASATSNAALAQLAGKVQWVQSYVVEDKTFCIYLADKEDLVHEHARLSGFPANKVTEVRTVIEPMTAI</sequence>
<proteinExistence type="predicted"/>
<name>A0ABZ0CUH8_9BURK</name>
<reference evidence="1 2" key="1">
    <citation type="submission" date="2023-10" db="EMBL/GenBank/DDBJ databases">
        <title>Bacteria for the degradation of biodegradable plastic PBAT(Polybutylene adipate terephthalate).</title>
        <authorList>
            <person name="Weon H.-Y."/>
            <person name="Yeon J."/>
        </authorList>
    </citation>
    <scope>NUCLEOTIDE SEQUENCE [LARGE SCALE GENOMIC DNA]</scope>
    <source>
        <strain evidence="1 2">SBD 7-3</strain>
    </source>
</reference>
<keyword evidence="2" id="KW-1185">Reference proteome</keyword>
<dbReference type="InterPro" id="IPR042557">
    <property type="entry name" value="SCO4226"/>
</dbReference>
<protein>
    <submittedName>
        <fullName evidence="1">DUF4242 domain-containing protein</fullName>
    </submittedName>
</protein>
<evidence type="ECO:0000313" key="1">
    <source>
        <dbReference type="EMBL" id="WOB08614.1"/>
    </source>
</evidence>
<evidence type="ECO:0000313" key="2">
    <source>
        <dbReference type="Proteomes" id="UP001303946"/>
    </source>
</evidence>
<dbReference type="EMBL" id="CP136336">
    <property type="protein sequence ID" value="WOB08614.1"/>
    <property type="molecule type" value="Genomic_DNA"/>
</dbReference>
<dbReference type="Proteomes" id="UP001303946">
    <property type="component" value="Chromosome"/>
</dbReference>
<gene>
    <name evidence="1" type="ORF">RXV79_00845</name>
</gene>
<dbReference type="Gene3D" id="3.30.70.3090">
    <property type="entry name" value="ORF SCO4226, nickel-binding ferredoxin-like monomer"/>
    <property type="match status" value="1"/>
</dbReference>
<dbReference type="Pfam" id="PF14026">
    <property type="entry name" value="SCO4226-like"/>
    <property type="match status" value="1"/>
</dbReference>
<organism evidence="1 2">
    <name type="scientific">Piscinibacter gummiphilus</name>
    <dbReference type="NCBI Taxonomy" id="946333"/>
    <lineage>
        <taxon>Bacteria</taxon>
        <taxon>Pseudomonadati</taxon>
        <taxon>Pseudomonadota</taxon>
        <taxon>Betaproteobacteria</taxon>
        <taxon>Burkholderiales</taxon>
        <taxon>Sphaerotilaceae</taxon>
        <taxon>Piscinibacter</taxon>
    </lineage>
</organism>
<dbReference type="RefSeq" id="WP_316701410.1">
    <property type="nucleotide sequence ID" value="NZ_CP136336.1"/>
</dbReference>